<dbReference type="PANTHER" id="PTHR38432">
    <property type="entry name" value="TELA-LIKE PROTEIN SAOUHSC_01408"/>
    <property type="match status" value="1"/>
</dbReference>
<dbReference type="OrthoDB" id="1654346at2"/>
<evidence type="ECO:0000313" key="2">
    <source>
        <dbReference type="EMBL" id="ATX76289.1"/>
    </source>
</evidence>
<keyword evidence="3" id="KW-1185">Reference proteome</keyword>
<protein>
    <submittedName>
        <fullName evidence="2">Toxic anion resistance family protein</fullName>
    </submittedName>
</protein>
<dbReference type="AlphaFoldDB" id="A0A2K8KQF8"/>
<evidence type="ECO:0000256" key="1">
    <source>
        <dbReference type="ARBA" id="ARBA00005541"/>
    </source>
</evidence>
<sequence length="381" mass="42523">MTSQTTIAQVATMSAEEIATSLGTKAPSTIADDIPDDVKQRAKGLLERIQQVGDRDISARNDLTSEAKSFGQEVRRQIAHQSDLLNAPIKDIMGNSGESSDLSQDLLALRTRVEEVNPNKFDFSEGTLRRLLSKLPGIGTKLEAWWSQYQSVSTVINDILANLEKGKNVLTKDNMTLKIDRDKLMEFTWQLQDQLQIAMLLDSELAQWSADLEAAQKKYIEEDILYYLRQEVQDMQLSLGAANQAILVSDIIRRANEELIRSTDRTLNVSARALQTAAALQVALSHQEKQMKAVKATQEMTVELLKSTAEKAKVQGIQIVKEANDVSGMIEGLQQAFSDTIEAMNLLDAYKQEALPAMQSNVNLLDDLNKQMKEQVERNTK</sequence>
<dbReference type="PANTHER" id="PTHR38432:SF1">
    <property type="entry name" value="TELA-LIKE PROTEIN SAOUHSC_01408"/>
    <property type="match status" value="1"/>
</dbReference>
<organism evidence="2 3">
    <name type="scientific">Reinekea forsetii</name>
    <dbReference type="NCBI Taxonomy" id="1336806"/>
    <lineage>
        <taxon>Bacteria</taxon>
        <taxon>Pseudomonadati</taxon>
        <taxon>Pseudomonadota</taxon>
        <taxon>Gammaproteobacteria</taxon>
        <taxon>Oceanospirillales</taxon>
        <taxon>Saccharospirillaceae</taxon>
        <taxon>Reinekea</taxon>
    </lineage>
</organism>
<name>A0A2K8KQF8_9GAMM</name>
<comment type="similarity">
    <text evidence="1">Belongs to the TelA family.</text>
</comment>
<dbReference type="KEGG" id="rfo:REIFOR_01141"/>
<accession>A0A2K8KQF8</accession>
<dbReference type="EMBL" id="CP011797">
    <property type="protein sequence ID" value="ATX76289.1"/>
    <property type="molecule type" value="Genomic_DNA"/>
</dbReference>
<evidence type="ECO:0000313" key="3">
    <source>
        <dbReference type="Proteomes" id="UP000229757"/>
    </source>
</evidence>
<gene>
    <name evidence="2" type="ORF">REIFOR_01141</name>
</gene>
<reference evidence="2 3" key="1">
    <citation type="journal article" date="2017" name="Environ. Microbiol.">
        <title>Genomic and physiological analyses of 'Reinekea forsetii' reveal a versatile opportunistic lifestyle during spring algae blooms.</title>
        <authorList>
            <person name="Avci B."/>
            <person name="Hahnke R.L."/>
            <person name="Chafee M."/>
            <person name="Fischer T."/>
            <person name="Gruber-Vodicka H."/>
            <person name="Tegetmeyer H.E."/>
            <person name="Harder J."/>
            <person name="Fuchs B.M."/>
            <person name="Amann R.I."/>
            <person name="Teeling H."/>
        </authorList>
    </citation>
    <scope>NUCLEOTIDE SEQUENCE [LARGE SCALE GENOMIC DNA]</scope>
    <source>
        <strain evidence="2 3">Hel1_31_D35</strain>
    </source>
</reference>
<dbReference type="Pfam" id="PF05816">
    <property type="entry name" value="TelA"/>
    <property type="match status" value="1"/>
</dbReference>
<proteinExistence type="inferred from homology"/>
<dbReference type="Proteomes" id="UP000229757">
    <property type="component" value="Chromosome"/>
</dbReference>
<dbReference type="InterPro" id="IPR008863">
    <property type="entry name" value="Toxic_anion-R_TelA"/>
</dbReference>
<dbReference type="RefSeq" id="WP_100256641.1">
    <property type="nucleotide sequence ID" value="NZ_CP011797.1"/>
</dbReference>